<dbReference type="Gene3D" id="3.90.550.10">
    <property type="entry name" value="Spore Coat Polysaccharide Biosynthesis Protein SpsA, Chain A"/>
    <property type="match status" value="1"/>
</dbReference>
<protein>
    <submittedName>
        <fullName evidence="1">Putative glycosyltransferase</fullName>
    </submittedName>
</protein>
<reference evidence="1" key="1">
    <citation type="submission" date="2020-03" db="EMBL/GenBank/DDBJ databases">
        <title>The deep terrestrial virosphere.</title>
        <authorList>
            <person name="Holmfeldt K."/>
            <person name="Nilsson E."/>
            <person name="Simone D."/>
            <person name="Lopez-Fernandez M."/>
            <person name="Wu X."/>
            <person name="de Brujin I."/>
            <person name="Lundin D."/>
            <person name="Andersson A."/>
            <person name="Bertilsson S."/>
            <person name="Dopson M."/>
        </authorList>
    </citation>
    <scope>NUCLEOTIDE SEQUENCE</scope>
    <source>
        <strain evidence="1">MM415A00305</strain>
    </source>
</reference>
<dbReference type="EMBL" id="MT142506">
    <property type="protein sequence ID" value="QJA83227.1"/>
    <property type="molecule type" value="Genomic_DNA"/>
</dbReference>
<dbReference type="GO" id="GO:0016740">
    <property type="term" value="F:transferase activity"/>
    <property type="evidence" value="ECO:0007669"/>
    <property type="project" value="UniProtKB-KW"/>
</dbReference>
<dbReference type="SUPFAM" id="SSF53448">
    <property type="entry name" value="Nucleotide-diphospho-sugar transferases"/>
    <property type="match status" value="1"/>
</dbReference>
<proteinExistence type="predicted"/>
<organism evidence="1">
    <name type="scientific">viral metagenome</name>
    <dbReference type="NCBI Taxonomy" id="1070528"/>
    <lineage>
        <taxon>unclassified sequences</taxon>
        <taxon>metagenomes</taxon>
        <taxon>organismal metagenomes</taxon>
    </lineage>
</organism>
<accession>A0A6M3KMH1</accession>
<name>A0A6M3KMH1_9ZZZZ</name>
<dbReference type="AlphaFoldDB" id="A0A6M3KMH1"/>
<evidence type="ECO:0000313" key="1">
    <source>
        <dbReference type="EMBL" id="QJA83227.1"/>
    </source>
</evidence>
<gene>
    <name evidence="1" type="ORF">MM415A00305_0025</name>
</gene>
<keyword evidence="1" id="KW-0808">Transferase</keyword>
<sequence>MLELSVVVVAGLRLDALKLCLANLKVATANPAEFVVILCNATKEVKAWVHTEAEAWKTEPDLPHTLAVYTPRGKPDVYECYNYGVDKAKAPVVCLMNDDMVFCQDWDEFSVPQVGENVLMTGMVVEPGVVAVSPMNIAFDCGRTPAEFDAEKFAGIVAAHRTAHIEENNQGWYMPLLVRKSDFVDAGGYPTSPPFPHPQDKKFFTDWVANGHTLVQSHDVIAYHFQRLSQRPKSRLWWGKEYKNEYINLLDSTTSDLDFDGVMEDGFPAAYEYVFVDGEVLEEFGLDEIERVFTNLYDAVVPGQVLDVEFDDLSSKCKVFTGLSDEVRYTTGLPAIFGTPDHPKRMGFTATWLRAALEATGFESTDLNAGHIHQYKLTARKPY</sequence>
<dbReference type="InterPro" id="IPR029044">
    <property type="entry name" value="Nucleotide-diphossugar_trans"/>
</dbReference>